<dbReference type="PANTHER" id="PTHR48021">
    <property type="match status" value="1"/>
</dbReference>
<proteinExistence type="predicted"/>
<dbReference type="SUPFAM" id="SSF103473">
    <property type="entry name" value="MFS general substrate transporter"/>
    <property type="match status" value="1"/>
</dbReference>
<feature type="region of interest" description="Disordered" evidence="5">
    <location>
        <begin position="349"/>
        <end position="381"/>
    </location>
</feature>
<evidence type="ECO:0000256" key="6">
    <source>
        <dbReference type="SAM" id="Phobius"/>
    </source>
</evidence>
<feature type="transmembrane region" description="Helical" evidence="6">
    <location>
        <begin position="20"/>
        <end position="42"/>
    </location>
</feature>
<dbReference type="InterPro" id="IPR020846">
    <property type="entry name" value="MFS_dom"/>
</dbReference>
<protein>
    <recommendedName>
        <fullName evidence="7">Major facilitator superfamily (MFS) profile domain-containing protein</fullName>
    </recommendedName>
</protein>
<feature type="domain" description="Major facilitator superfamily (MFS) profile" evidence="7">
    <location>
        <begin position="1"/>
        <end position="320"/>
    </location>
</feature>
<feature type="transmembrane region" description="Helical" evidence="6">
    <location>
        <begin position="298"/>
        <end position="316"/>
    </location>
</feature>
<feature type="transmembrane region" description="Helical" evidence="6">
    <location>
        <begin position="168"/>
        <end position="189"/>
    </location>
</feature>
<dbReference type="EMBL" id="JAJSOF020000033">
    <property type="protein sequence ID" value="KAJ4430328.1"/>
    <property type="molecule type" value="Genomic_DNA"/>
</dbReference>
<accession>A0ABQ8S8R5</accession>
<dbReference type="PROSITE" id="PS50850">
    <property type="entry name" value="MFS"/>
    <property type="match status" value="1"/>
</dbReference>
<sequence length="381" mass="42170">MENVLNWRVSECSHAEIRGVLGCLPALFMATGILLSYVMGAWLPWNQLAWASAIFPALLLIVMIPLPESPAWLLSRGRIEDAEKSMKWLHHPPRNPETESPVYIISSEEIVSNQKGAFSINEVFRRPVLFPFALTFVLLIFQQVSGIDAIIFYTVSIFHSAGSQVNDHLATIIVGLVQLVANFLSLFVVDRAGRKPLLIGSGALMCVALAALSTHFYLQENNMAEGLGLLPLISLMVFMVGFSLGYCSIPFLLMGELIPEKQRSFLSSIAGSLNLGMTFIVIKTYHDLMTSIGKDGTFMLYSAVCFSSCIFVYFLVPETKGKSLIEIEEIFELTDISKKAHETKKEIATSTAKSTKIASLKEMNTTPEDADTNITTEKRKN</sequence>
<dbReference type="InterPro" id="IPR036259">
    <property type="entry name" value="MFS_trans_sf"/>
</dbReference>
<feature type="transmembrane region" description="Helical" evidence="6">
    <location>
        <begin position="265"/>
        <end position="286"/>
    </location>
</feature>
<dbReference type="InterPro" id="IPR005828">
    <property type="entry name" value="MFS_sugar_transport-like"/>
</dbReference>
<organism evidence="8 9">
    <name type="scientific">Periplaneta americana</name>
    <name type="common">American cockroach</name>
    <name type="synonym">Blatta americana</name>
    <dbReference type="NCBI Taxonomy" id="6978"/>
    <lineage>
        <taxon>Eukaryota</taxon>
        <taxon>Metazoa</taxon>
        <taxon>Ecdysozoa</taxon>
        <taxon>Arthropoda</taxon>
        <taxon>Hexapoda</taxon>
        <taxon>Insecta</taxon>
        <taxon>Pterygota</taxon>
        <taxon>Neoptera</taxon>
        <taxon>Polyneoptera</taxon>
        <taxon>Dictyoptera</taxon>
        <taxon>Blattodea</taxon>
        <taxon>Blattoidea</taxon>
        <taxon>Blattidae</taxon>
        <taxon>Blattinae</taxon>
        <taxon>Periplaneta</taxon>
    </lineage>
</organism>
<dbReference type="PROSITE" id="PS00216">
    <property type="entry name" value="SUGAR_TRANSPORT_1"/>
    <property type="match status" value="1"/>
</dbReference>
<name>A0ABQ8S8R5_PERAM</name>
<gene>
    <name evidence="8" type="ORF">ANN_22541</name>
</gene>
<evidence type="ECO:0000256" key="4">
    <source>
        <dbReference type="ARBA" id="ARBA00023136"/>
    </source>
</evidence>
<evidence type="ECO:0000313" key="8">
    <source>
        <dbReference type="EMBL" id="KAJ4430328.1"/>
    </source>
</evidence>
<reference evidence="8 9" key="1">
    <citation type="journal article" date="2022" name="Allergy">
        <title>Genome assembly and annotation of Periplaneta americana reveal a comprehensive cockroach allergen profile.</title>
        <authorList>
            <person name="Wang L."/>
            <person name="Xiong Q."/>
            <person name="Saelim N."/>
            <person name="Wang L."/>
            <person name="Nong W."/>
            <person name="Wan A.T."/>
            <person name="Shi M."/>
            <person name="Liu X."/>
            <person name="Cao Q."/>
            <person name="Hui J.H.L."/>
            <person name="Sookrung N."/>
            <person name="Leung T.F."/>
            <person name="Tungtrongchitr A."/>
            <person name="Tsui S.K.W."/>
        </authorList>
    </citation>
    <scope>NUCLEOTIDE SEQUENCE [LARGE SCALE GENOMIC DNA]</scope>
    <source>
        <strain evidence="8">PWHHKU_190912</strain>
    </source>
</reference>
<keyword evidence="2 6" id="KW-0812">Transmembrane</keyword>
<feature type="compositionally biased region" description="Polar residues" evidence="5">
    <location>
        <begin position="349"/>
        <end position="375"/>
    </location>
</feature>
<evidence type="ECO:0000259" key="7">
    <source>
        <dbReference type="PROSITE" id="PS50850"/>
    </source>
</evidence>
<comment type="subcellular location">
    <subcellularLocation>
        <location evidence="1">Membrane</location>
        <topology evidence="1">Multi-pass membrane protein</topology>
    </subcellularLocation>
</comment>
<keyword evidence="4 6" id="KW-0472">Membrane</keyword>
<evidence type="ECO:0000256" key="3">
    <source>
        <dbReference type="ARBA" id="ARBA00022989"/>
    </source>
</evidence>
<feature type="transmembrane region" description="Helical" evidence="6">
    <location>
        <begin position="128"/>
        <end position="156"/>
    </location>
</feature>
<keyword evidence="3 6" id="KW-1133">Transmembrane helix</keyword>
<feature type="transmembrane region" description="Helical" evidence="6">
    <location>
        <begin position="48"/>
        <end position="66"/>
    </location>
</feature>
<dbReference type="InterPro" id="IPR050549">
    <property type="entry name" value="MFS_Trehalose_Transporter"/>
</dbReference>
<dbReference type="PANTHER" id="PTHR48021:SF96">
    <property type="entry name" value="FACILITATED TREHALOSE TRANSPORTER TRET1-1-RELATED"/>
    <property type="match status" value="1"/>
</dbReference>
<dbReference type="Gene3D" id="1.20.1250.20">
    <property type="entry name" value="MFS general substrate transporter like domains"/>
    <property type="match status" value="1"/>
</dbReference>
<dbReference type="InterPro" id="IPR005829">
    <property type="entry name" value="Sugar_transporter_CS"/>
</dbReference>
<keyword evidence="9" id="KW-1185">Reference proteome</keyword>
<evidence type="ECO:0000256" key="5">
    <source>
        <dbReference type="SAM" id="MobiDB-lite"/>
    </source>
</evidence>
<dbReference type="Pfam" id="PF00083">
    <property type="entry name" value="Sugar_tr"/>
    <property type="match status" value="1"/>
</dbReference>
<evidence type="ECO:0000256" key="2">
    <source>
        <dbReference type="ARBA" id="ARBA00022692"/>
    </source>
</evidence>
<evidence type="ECO:0000313" key="9">
    <source>
        <dbReference type="Proteomes" id="UP001148838"/>
    </source>
</evidence>
<dbReference type="Proteomes" id="UP001148838">
    <property type="component" value="Unassembled WGS sequence"/>
</dbReference>
<comment type="caution">
    <text evidence="8">The sequence shown here is derived from an EMBL/GenBank/DDBJ whole genome shotgun (WGS) entry which is preliminary data.</text>
</comment>
<evidence type="ECO:0000256" key="1">
    <source>
        <dbReference type="ARBA" id="ARBA00004141"/>
    </source>
</evidence>
<feature type="transmembrane region" description="Helical" evidence="6">
    <location>
        <begin position="230"/>
        <end position="253"/>
    </location>
</feature>
<feature type="transmembrane region" description="Helical" evidence="6">
    <location>
        <begin position="196"/>
        <end position="218"/>
    </location>
</feature>